<keyword evidence="1" id="KW-0472">Membrane</keyword>
<keyword evidence="1" id="KW-0812">Transmembrane</keyword>
<keyword evidence="1" id="KW-1133">Transmembrane helix</keyword>
<feature type="transmembrane region" description="Helical" evidence="1">
    <location>
        <begin position="47"/>
        <end position="68"/>
    </location>
</feature>
<protein>
    <recommendedName>
        <fullName evidence="3">Ligand-binding protein SH3</fullName>
    </recommendedName>
</protein>
<feature type="transmembrane region" description="Helical" evidence="1">
    <location>
        <begin position="132"/>
        <end position="156"/>
    </location>
</feature>
<dbReference type="Proteomes" id="UP000886070">
    <property type="component" value="Unassembled WGS sequence"/>
</dbReference>
<evidence type="ECO:0008006" key="3">
    <source>
        <dbReference type="Google" id="ProtNLM"/>
    </source>
</evidence>
<dbReference type="EMBL" id="DRTT01000027">
    <property type="protein sequence ID" value="HHF98041.1"/>
    <property type="molecule type" value="Genomic_DNA"/>
</dbReference>
<evidence type="ECO:0000313" key="2">
    <source>
        <dbReference type="EMBL" id="HHF98041.1"/>
    </source>
</evidence>
<dbReference type="PANTHER" id="PTHR36007:SF2">
    <property type="entry name" value="TRANSPORT PROTEIN-RELATED"/>
    <property type="match status" value="1"/>
</dbReference>
<comment type="caution">
    <text evidence="2">The sequence shown here is derived from an EMBL/GenBank/DDBJ whole genome shotgun (WGS) entry which is preliminary data.</text>
</comment>
<feature type="transmembrane region" description="Helical" evidence="1">
    <location>
        <begin position="12"/>
        <end position="27"/>
    </location>
</feature>
<proteinExistence type="predicted"/>
<accession>A0A7V5LYG8</accession>
<reference evidence="2" key="1">
    <citation type="journal article" date="2020" name="mSystems">
        <title>Genome- and Community-Level Interaction Insights into Carbon Utilization and Element Cycling Functions of Hydrothermarchaeota in Hydrothermal Sediment.</title>
        <authorList>
            <person name="Zhou Z."/>
            <person name="Liu Y."/>
            <person name="Xu W."/>
            <person name="Pan J."/>
            <person name="Luo Z.H."/>
            <person name="Li M."/>
        </authorList>
    </citation>
    <scope>NUCLEOTIDE SEQUENCE [LARGE SCALE GENOMIC DNA]</scope>
    <source>
        <strain evidence="2">HyVt-92</strain>
    </source>
</reference>
<organism evidence="2">
    <name type="scientific">Aerophobetes bacterium</name>
    <dbReference type="NCBI Taxonomy" id="2030807"/>
    <lineage>
        <taxon>Bacteria</taxon>
        <taxon>Candidatus Aerophobota</taxon>
    </lineage>
</organism>
<sequence>MDGRRGVNKLSFHPYFITFIVSMFPVAELRGGLPLGVSLGANPFKAYVISVLGNTAPVLPLLFGLKYLSSKVKKSKFGRVFGAIEKRLDAKKQIIQKYGILGIILLVAIPLPFTGAWTGSFVSFFLSIPVKYSFPAIFTGILLAGIIVLFATIGFFNLGKIFSGM</sequence>
<dbReference type="Pfam" id="PF06695">
    <property type="entry name" value="Sm_multidrug_ex"/>
    <property type="match status" value="1"/>
</dbReference>
<name>A0A7V5LYG8_UNCAE</name>
<dbReference type="PANTHER" id="PTHR36007">
    <property type="entry name" value="TRANSPORT PROTEIN-RELATED"/>
    <property type="match status" value="1"/>
</dbReference>
<evidence type="ECO:0000256" key="1">
    <source>
        <dbReference type="SAM" id="Phobius"/>
    </source>
</evidence>
<gene>
    <name evidence="2" type="ORF">ENL39_00945</name>
</gene>
<dbReference type="AlphaFoldDB" id="A0A7V5LYG8"/>
<dbReference type="InterPro" id="IPR009577">
    <property type="entry name" value="Sm_multidrug_ex"/>
</dbReference>
<feature type="transmembrane region" description="Helical" evidence="1">
    <location>
        <begin position="98"/>
        <end position="126"/>
    </location>
</feature>